<dbReference type="InterPro" id="IPR006439">
    <property type="entry name" value="HAD-SF_hydro_IA"/>
</dbReference>
<sequence>MEYPKVIFLDAVGTLFGVKGTVGLVYSDLARTAGVEVDPATLDWAFHKSFAAAEKMAFPDVPATNVPGLEYRWWRTIVRQTFERARGLEQFADFDTFFDDVYTYFTTAAPWQVYPDTLPSLQRWQGMGIELGIISNFDSRLYSVLEALGMVSYFKSVTLSAEAGAVKPDPLIFQKAIQKHDCGPELAWHVGDSRREDYEGARTAGLKAILLKRPALETAATSPSGSRR</sequence>
<dbReference type="Proteomes" id="UP000636505">
    <property type="component" value="Unassembled WGS sequence"/>
</dbReference>
<dbReference type="NCBIfam" id="TIGR01549">
    <property type="entry name" value="HAD-SF-IA-v1"/>
    <property type="match status" value="1"/>
</dbReference>
<comment type="caution">
    <text evidence="1">The sequence shown here is derived from an EMBL/GenBank/DDBJ whole genome shotgun (WGS) entry which is preliminary data.</text>
</comment>
<dbReference type="Gene3D" id="3.40.50.1000">
    <property type="entry name" value="HAD superfamily/HAD-like"/>
    <property type="match status" value="1"/>
</dbReference>
<keyword evidence="2" id="KW-1185">Reference proteome</keyword>
<dbReference type="CDD" id="cd16415">
    <property type="entry name" value="HAD_dREG-2_like"/>
    <property type="match status" value="1"/>
</dbReference>
<reference evidence="1" key="1">
    <citation type="submission" date="2020-10" db="EMBL/GenBank/DDBJ databases">
        <authorList>
            <person name="Castelo-Branco R."/>
            <person name="Eusebio N."/>
            <person name="Adriana R."/>
            <person name="Vieira A."/>
            <person name="Brugerolle De Fraissinette N."/>
            <person name="Rezende De Castro R."/>
            <person name="Schneider M.P."/>
            <person name="Vasconcelos V."/>
            <person name="Leao P.N."/>
        </authorList>
    </citation>
    <scope>NUCLEOTIDE SEQUENCE</scope>
    <source>
        <strain evidence="1">LEGE 07310</strain>
    </source>
</reference>
<proteinExistence type="predicted"/>
<evidence type="ECO:0000313" key="2">
    <source>
        <dbReference type="Proteomes" id="UP000636505"/>
    </source>
</evidence>
<gene>
    <name evidence="1" type="ORF">IQ241_12560</name>
</gene>
<name>A0A8J7DCW7_9CYAN</name>
<dbReference type="Gene3D" id="1.10.150.720">
    <property type="entry name" value="Haloacid dehalogenase-like hydrolase"/>
    <property type="match status" value="1"/>
</dbReference>
<dbReference type="AlphaFoldDB" id="A0A8J7DCW7"/>
<dbReference type="NCBIfam" id="TIGR02252">
    <property type="entry name" value="DREG-2"/>
    <property type="match status" value="1"/>
</dbReference>
<dbReference type="InterPro" id="IPR011949">
    <property type="entry name" value="HAD-SF_hydro_IA_REG-2-like"/>
</dbReference>
<dbReference type="RefSeq" id="WP_193907604.1">
    <property type="nucleotide sequence ID" value="NZ_JADEXG010000026.1"/>
</dbReference>
<dbReference type="GO" id="GO:0016787">
    <property type="term" value="F:hydrolase activity"/>
    <property type="evidence" value="ECO:0007669"/>
    <property type="project" value="UniProtKB-KW"/>
</dbReference>
<dbReference type="PANTHER" id="PTHR46191:SF2">
    <property type="entry name" value="HALOACID DEHALOGENASE-LIKE HYDROLASE DOMAIN-CONTAINING PROTEIN 3"/>
    <property type="match status" value="1"/>
</dbReference>
<accession>A0A8J7DCW7</accession>
<dbReference type="PANTHER" id="PTHR46191">
    <property type="match status" value="1"/>
</dbReference>
<dbReference type="EMBL" id="JADEXG010000026">
    <property type="protein sequence ID" value="MBE9078113.1"/>
    <property type="molecule type" value="Genomic_DNA"/>
</dbReference>
<dbReference type="InterPro" id="IPR023214">
    <property type="entry name" value="HAD_sf"/>
</dbReference>
<protein>
    <submittedName>
        <fullName evidence="1">HAD-IA family hydrolase</fullName>
    </submittedName>
</protein>
<dbReference type="InterPro" id="IPR044924">
    <property type="entry name" value="HAD-SF_hydro_IA_REG-2-like_cap"/>
</dbReference>
<dbReference type="SFLD" id="SFLDS00003">
    <property type="entry name" value="Haloacid_Dehalogenase"/>
    <property type="match status" value="1"/>
</dbReference>
<evidence type="ECO:0000313" key="1">
    <source>
        <dbReference type="EMBL" id="MBE9078113.1"/>
    </source>
</evidence>
<dbReference type="InterPro" id="IPR036412">
    <property type="entry name" value="HAD-like_sf"/>
</dbReference>
<organism evidence="1 2">
    <name type="scientific">Vasconcelosia minhoensis LEGE 07310</name>
    <dbReference type="NCBI Taxonomy" id="915328"/>
    <lineage>
        <taxon>Bacteria</taxon>
        <taxon>Bacillati</taxon>
        <taxon>Cyanobacteriota</taxon>
        <taxon>Cyanophyceae</taxon>
        <taxon>Nodosilineales</taxon>
        <taxon>Cymatolegaceae</taxon>
        <taxon>Vasconcelosia</taxon>
        <taxon>Vasconcelosia minhoensis</taxon>
    </lineage>
</organism>
<dbReference type="Pfam" id="PF00702">
    <property type="entry name" value="Hydrolase"/>
    <property type="match status" value="1"/>
</dbReference>
<dbReference type="InterPro" id="IPR051828">
    <property type="entry name" value="HAD-like_hydrolase_domain"/>
</dbReference>
<dbReference type="SFLD" id="SFLDG01129">
    <property type="entry name" value="C1.5:_HAD__Beta-PGM__Phosphata"/>
    <property type="match status" value="1"/>
</dbReference>
<dbReference type="SUPFAM" id="SSF56784">
    <property type="entry name" value="HAD-like"/>
    <property type="match status" value="1"/>
</dbReference>
<keyword evidence="1" id="KW-0378">Hydrolase</keyword>